<dbReference type="AlphaFoldDB" id="A0A759MGB3"/>
<accession>A0A759MGB3</accession>
<evidence type="ECO:0008006" key="3">
    <source>
        <dbReference type="Google" id="ProtNLM"/>
    </source>
</evidence>
<gene>
    <name evidence="2" type="ORF">G8O51_001063</name>
    <name evidence="1" type="ORF">G8V34_001946</name>
</gene>
<reference evidence="1" key="1">
    <citation type="journal article" date="2018" name="Genome Biol.">
        <title>SKESA: strategic k-mer extension for scrupulous assemblies.</title>
        <authorList>
            <person name="Souvorov A."/>
            <person name="Agarwala R."/>
            <person name="Lipman D.J."/>
        </authorList>
    </citation>
    <scope>NUCLEOTIDE SEQUENCE</scope>
    <source>
        <strain evidence="1">MA.CK_00/00000531</strain>
        <strain evidence="2">MA.CK_98/00004117</strain>
    </source>
</reference>
<evidence type="ECO:0000313" key="2">
    <source>
        <dbReference type="EMBL" id="HAG5389822.1"/>
    </source>
</evidence>
<evidence type="ECO:0000313" key="1">
    <source>
        <dbReference type="EMBL" id="HAG1977908.1"/>
    </source>
</evidence>
<name>A0A759MGB3_SALER</name>
<organism evidence="1">
    <name type="scientific">Salmonella enterica</name>
    <name type="common">Salmonella choleraesuis</name>
    <dbReference type="NCBI Taxonomy" id="28901"/>
    <lineage>
        <taxon>Bacteria</taxon>
        <taxon>Pseudomonadati</taxon>
        <taxon>Pseudomonadota</taxon>
        <taxon>Gammaproteobacteria</taxon>
        <taxon>Enterobacterales</taxon>
        <taxon>Enterobacteriaceae</taxon>
        <taxon>Salmonella</taxon>
    </lineage>
</organism>
<protein>
    <recommendedName>
        <fullName evidence="3">Ash family protein</fullName>
    </recommendedName>
</protein>
<proteinExistence type="predicted"/>
<comment type="caution">
    <text evidence="1">The sequence shown here is derived from an EMBL/GenBank/DDBJ whole genome shotgun (WGS) entry which is preliminary data.</text>
</comment>
<dbReference type="EMBL" id="DAAYQZ010000002">
    <property type="protein sequence ID" value="HAG5389822.1"/>
    <property type="molecule type" value="Genomic_DNA"/>
</dbReference>
<sequence>MTRFASFLCRSSGCISMVGRAEASQDAPVSSKAGKTNSARFHHPQDWSLRWWFN</sequence>
<dbReference type="EMBL" id="DAAXPB010000003">
    <property type="protein sequence ID" value="HAG1977908.1"/>
    <property type="molecule type" value="Genomic_DNA"/>
</dbReference>
<reference evidence="1" key="2">
    <citation type="submission" date="2020-02" db="EMBL/GenBank/DDBJ databases">
        <authorList>
            <consortium name="NCBI Pathogen Detection Project"/>
        </authorList>
    </citation>
    <scope>NUCLEOTIDE SEQUENCE</scope>
    <source>
        <strain evidence="1">MA.CK_00/00000531</strain>
        <strain evidence="2">MA.CK_98/00004117</strain>
    </source>
</reference>